<dbReference type="EMBL" id="JAUHHV010000007">
    <property type="protein sequence ID" value="KAK1417600.1"/>
    <property type="molecule type" value="Genomic_DNA"/>
</dbReference>
<evidence type="ECO:0000256" key="1">
    <source>
        <dbReference type="SAM" id="MobiDB-lite"/>
    </source>
</evidence>
<name>A0AAD8NIU1_TARER</name>
<protein>
    <submittedName>
        <fullName evidence="4">Uncharacterized protein</fullName>
    </submittedName>
</protein>
<evidence type="ECO:0000313" key="5">
    <source>
        <dbReference type="Proteomes" id="UP001229421"/>
    </source>
</evidence>
<proteinExistence type="predicted"/>
<keyword evidence="2" id="KW-0472">Membrane</keyword>
<evidence type="ECO:0000313" key="4">
    <source>
        <dbReference type="EMBL" id="KAK1417600.1"/>
    </source>
</evidence>
<sequence>MSSFTITILSIALMFVGSTITSMSPATSPATSVNVPTQSPSSVSPSPSLPVVEPPPASLLSPANNFDSPPYNQASPSPAMMSTALPPYDGAAPAPAPNGAILDRVMTVCFLSSCFISISFLLMLST</sequence>
<comment type="caution">
    <text evidence="4">The sequence shown here is derived from an EMBL/GenBank/DDBJ whole genome shotgun (WGS) entry which is preliminary data.</text>
</comment>
<dbReference type="AlphaFoldDB" id="A0AAD8NIU1"/>
<keyword evidence="2" id="KW-0812">Transmembrane</keyword>
<feature type="transmembrane region" description="Helical" evidence="2">
    <location>
        <begin position="105"/>
        <end position="124"/>
    </location>
</feature>
<feature type="compositionally biased region" description="Low complexity" evidence="1">
    <location>
        <begin position="22"/>
        <end position="51"/>
    </location>
</feature>
<reference evidence="4" key="1">
    <citation type="journal article" date="2023" name="bioRxiv">
        <title>Improved chromosome-level genome assembly for marigold (Tagetes erecta).</title>
        <authorList>
            <person name="Jiang F."/>
            <person name="Yuan L."/>
            <person name="Wang S."/>
            <person name="Wang H."/>
            <person name="Xu D."/>
            <person name="Wang A."/>
            <person name="Fan W."/>
        </authorList>
    </citation>
    <scope>NUCLEOTIDE SEQUENCE</scope>
    <source>
        <strain evidence="4">WSJ</strain>
        <tissue evidence="4">Leaf</tissue>
    </source>
</reference>
<feature type="chain" id="PRO_5041984780" evidence="3">
    <location>
        <begin position="22"/>
        <end position="126"/>
    </location>
</feature>
<evidence type="ECO:0000256" key="3">
    <source>
        <dbReference type="SAM" id="SignalP"/>
    </source>
</evidence>
<feature type="region of interest" description="Disordered" evidence="1">
    <location>
        <begin position="22"/>
        <end position="82"/>
    </location>
</feature>
<evidence type="ECO:0000256" key="2">
    <source>
        <dbReference type="SAM" id="Phobius"/>
    </source>
</evidence>
<dbReference type="Proteomes" id="UP001229421">
    <property type="component" value="Unassembled WGS sequence"/>
</dbReference>
<organism evidence="4 5">
    <name type="scientific">Tagetes erecta</name>
    <name type="common">African marigold</name>
    <dbReference type="NCBI Taxonomy" id="13708"/>
    <lineage>
        <taxon>Eukaryota</taxon>
        <taxon>Viridiplantae</taxon>
        <taxon>Streptophyta</taxon>
        <taxon>Embryophyta</taxon>
        <taxon>Tracheophyta</taxon>
        <taxon>Spermatophyta</taxon>
        <taxon>Magnoliopsida</taxon>
        <taxon>eudicotyledons</taxon>
        <taxon>Gunneridae</taxon>
        <taxon>Pentapetalae</taxon>
        <taxon>asterids</taxon>
        <taxon>campanulids</taxon>
        <taxon>Asterales</taxon>
        <taxon>Asteraceae</taxon>
        <taxon>Asteroideae</taxon>
        <taxon>Heliantheae alliance</taxon>
        <taxon>Tageteae</taxon>
        <taxon>Tagetes</taxon>
    </lineage>
</organism>
<feature type="compositionally biased region" description="Polar residues" evidence="1">
    <location>
        <begin position="63"/>
        <end position="76"/>
    </location>
</feature>
<keyword evidence="2" id="KW-1133">Transmembrane helix</keyword>
<keyword evidence="5" id="KW-1185">Reference proteome</keyword>
<accession>A0AAD8NIU1</accession>
<gene>
    <name evidence="4" type="ORF">QVD17_26730</name>
</gene>
<keyword evidence="3" id="KW-0732">Signal</keyword>
<feature type="signal peptide" evidence="3">
    <location>
        <begin position="1"/>
        <end position="21"/>
    </location>
</feature>